<dbReference type="InterPro" id="IPR049179">
    <property type="entry name" value="T2SSK_SAM-like_2nd"/>
</dbReference>
<dbReference type="GO" id="GO:0005886">
    <property type="term" value="C:plasma membrane"/>
    <property type="evidence" value="ECO:0007669"/>
    <property type="project" value="UniProtKB-SubCell"/>
</dbReference>
<evidence type="ECO:0000256" key="9">
    <source>
        <dbReference type="ARBA" id="ARBA00023136"/>
    </source>
</evidence>
<evidence type="ECO:0000256" key="1">
    <source>
        <dbReference type="ARBA" id="ARBA00004533"/>
    </source>
</evidence>
<organism evidence="14 15">
    <name type="scientific">Thiohalobacter thiocyanaticus</name>
    <dbReference type="NCBI Taxonomy" id="585455"/>
    <lineage>
        <taxon>Bacteria</taxon>
        <taxon>Pseudomonadati</taxon>
        <taxon>Pseudomonadota</taxon>
        <taxon>Gammaproteobacteria</taxon>
        <taxon>Thiohalobacterales</taxon>
        <taxon>Thiohalobacteraceae</taxon>
        <taxon>Thiohalobacter</taxon>
    </lineage>
</organism>
<comment type="subcellular location">
    <subcellularLocation>
        <location evidence="1 10">Cell inner membrane</location>
    </subcellularLocation>
</comment>
<evidence type="ECO:0000256" key="10">
    <source>
        <dbReference type="PIRNR" id="PIRNR002786"/>
    </source>
</evidence>
<dbReference type="PANTHER" id="PTHR38831:SF1">
    <property type="entry name" value="TYPE II SECRETION SYSTEM PROTEIN K-RELATED"/>
    <property type="match status" value="1"/>
</dbReference>
<dbReference type="Proteomes" id="UP000287798">
    <property type="component" value="Unassembled WGS sequence"/>
</dbReference>
<dbReference type="PIRSF" id="PIRSF002786">
    <property type="entry name" value="XcpX"/>
    <property type="match status" value="1"/>
</dbReference>
<keyword evidence="15" id="KW-1185">Reference proteome</keyword>
<evidence type="ECO:0000256" key="3">
    <source>
        <dbReference type="ARBA" id="ARBA00022448"/>
    </source>
</evidence>
<dbReference type="InterPro" id="IPR038072">
    <property type="entry name" value="GspK_central_sf"/>
</dbReference>
<name>A0A426QI77_9GAMM</name>
<evidence type="ECO:0000256" key="5">
    <source>
        <dbReference type="ARBA" id="ARBA00022519"/>
    </source>
</evidence>
<evidence type="ECO:0000256" key="4">
    <source>
        <dbReference type="ARBA" id="ARBA00022475"/>
    </source>
</evidence>
<dbReference type="GO" id="GO:0009306">
    <property type="term" value="P:protein secretion"/>
    <property type="evidence" value="ECO:0007669"/>
    <property type="project" value="InterPro"/>
</dbReference>
<comment type="caution">
    <text evidence="14">The sequence shown here is derived from an EMBL/GenBank/DDBJ whole genome shotgun (WGS) entry which is preliminary data.</text>
</comment>
<evidence type="ECO:0000256" key="11">
    <source>
        <dbReference type="SAM" id="Phobius"/>
    </source>
</evidence>
<evidence type="ECO:0000256" key="7">
    <source>
        <dbReference type="ARBA" id="ARBA00022927"/>
    </source>
</evidence>
<keyword evidence="4 10" id="KW-1003">Cell membrane</keyword>
<comment type="similarity">
    <text evidence="2 10">Belongs to the GSP K family.</text>
</comment>
<proteinExistence type="inferred from homology"/>
<evidence type="ECO:0000256" key="6">
    <source>
        <dbReference type="ARBA" id="ARBA00022692"/>
    </source>
</evidence>
<evidence type="ECO:0000313" key="14">
    <source>
        <dbReference type="EMBL" id="RRQ21464.1"/>
    </source>
</evidence>
<reference evidence="14 15" key="1">
    <citation type="journal article" date="2010" name="Int. J. Syst. Evol. Microbiol.">
        <title>Thiohalobacter thiocyanaticus gen. nov., sp. nov., a moderately halophilic, sulfur-oxidizing gammaproteobacterium from hypersaline lakes, that utilizes thiocyanate.</title>
        <authorList>
            <person name="Sorokin D.Y."/>
            <person name="Kovaleva O.L."/>
            <person name="Tourova T.P."/>
            <person name="Muyzer G."/>
        </authorList>
    </citation>
    <scope>NUCLEOTIDE SEQUENCE [LARGE SCALE GENOMIC DNA]</scope>
    <source>
        <strain evidence="14 15">Hrh1</strain>
    </source>
</reference>
<keyword evidence="3 10" id="KW-0813">Transport</keyword>
<gene>
    <name evidence="14" type="ORF">D6C00_05600</name>
</gene>
<dbReference type="Pfam" id="PF21687">
    <property type="entry name" value="T2SSK_1st"/>
    <property type="match status" value="1"/>
</dbReference>
<sequence length="351" mass="38861">MFRKAPACRAPPRSSCVWPTAASCAGCSGCRSRASMPDLHRQNGIALITAILLVSIATITAVTLAARQQYDLRRSANLLDGDQAYAYSEGVETWARLILARDAEDNQTDHLREVWATELAPVAVPGGQLNGRIRDAQGRFNLNNLINDAGTENPLALERYRRLLLLLQLPPELAESLLDWLDPDINLRLNGAEDNEYLLEDPPYRAANRRLNSPSELHYVKGYDAEAVRRLSPFVTALPQTTALNVNTVVVPETEPRPFVLLQMLVEGMGETEARQLVVGRGEDGYESVDAFAQEPALAGRDLQLDNLTVSSQFFLVEAEVDIGTARSRLFSLLRRDGQELVTLQRTRGTR</sequence>
<feature type="transmembrane region" description="Helical" evidence="11">
    <location>
        <begin position="45"/>
        <end position="66"/>
    </location>
</feature>
<dbReference type="InterPro" id="IPR045584">
    <property type="entry name" value="Pilin-like"/>
</dbReference>
<evidence type="ECO:0000256" key="2">
    <source>
        <dbReference type="ARBA" id="ARBA00007246"/>
    </source>
</evidence>
<feature type="domain" description="T2SS protein K second SAM-like" evidence="12">
    <location>
        <begin position="244"/>
        <end position="310"/>
    </location>
</feature>
<evidence type="ECO:0000313" key="15">
    <source>
        <dbReference type="Proteomes" id="UP000287798"/>
    </source>
</evidence>
<keyword evidence="8 11" id="KW-1133">Transmembrane helix</keyword>
<dbReference type="PANTHER" id="PTHR38831">
    <property type="entry name" value="TYPE II SECRETION SYSTEM PROTEIN K"/>
    <property type="match status" value="1"/>
</dbReference>
<evidence type="ECO:0000259" key="13">
    <source>
        <dbReference type="Pfam" id="PF21687"/>
    </source>
</evidence>
<dbReference type="SUPFAM" id="SSF54523">
    <property type="entry name" value="Pili subunits"/>
    <property type="match status" value="1"/>
</dbReference>
<evidence type="ECO:0000256" key="8">
    <source>
        <dbReference type="ARBA" id="ARBA00022989"/>
    </source>
</evidence>
<dbReference type="AlphaFoldDB" id="A0A426QI77"/>
<keyword evidence="9 10" id="KW-0472">Membrane</keyword>
<dbReference type="InterPro" id="IPR049031">
    <property type="entry name" value="T2SSK_SAM-like_1st"/>
</dbReference>
<accession>A0A426QI77</accession>
<dbReference type="InterPro" id="IPR005628">
    <property type="entry name" value="GspK"/>
</dbReference>
<dbReference type="EMBL" id="QZMU01000001">
    <property type="protein sequence ID" value="RRQ21464.1"/>
    <property type="molecule type" value="Genomic_DNA"/>
</dbReference>
<protein>
    <recommendedName>
        <fullName evidence="10">Type II secretion system protein K</fullName>
    </recommendedName>
</protein>
<dbReference type="Gene3D" id="3.30.1300.30">
    <property type="entry name" value="GSPII I/J protein-like"/>
    <property type="match status" value="1"/>
</dbReference>
<dbReference type="PROSITE" id="PS51257">
    <property type="entry name" value="PROKAR_LIPOPROTEIN"/>
    <property type="match status" value="1"/>
</dbReference>
<keyword evidence="7" id="KW-0653">Protein transport</keyword>
<dbReference type="NCBIfam" id="NF037980">
    <property type="entry name" value="T2SS_GspK"/>
    <property type="match status" value="1"/>
</dbReference>
<keyword evidence="5 10" id="KW-0997">Cell inner membrane</keyword>
<evidence type="ECO:0000259" key="12">
    <source>
        <dbReference type="Pfam" id="PF03934"/>
    </source>
</evidence>
<keyword evidence="6 11" id="KW-0812">Transmembrane</keyword>
<dbReference type="SUPFAM" id="SSF158544">
    <property type="entry name" value="GspK insert domain-like"/>
    <property type="match status" value="2"/>
</dbReference>
<feature type="domain" description="T2SS protein K first SAM-like" evidence="13">
    <location>
        <begin position="138"/>
        <end position="240"/>
    </location>
</feature>
<dbReference type="Pfam" id="PF03934">
    <property type="entry name" value="T2SSK"/>
    <property type="match status" value="1"/>
</dbReference>
<dbReference type="Gene3D" id="1.10.40.60">
    <property type="entry name" value="EpsJ-like"/>
    <property type="match status" value="2"/>
</dbReference>